<dbReference type="PANTHER" id="PTHR39453">
    <property type="entry name" value="PHOSPHATE PROPANOYLTRANSFERASE"/>
    <property type="match status" value="1"/>
</dbReference>
<dbReference type="PANTHER" id="PTHR39453:SF1">
    <property type="entry name" value="PHOSPHATE PROPANOYLTRANSFERASE"/>
    <property type="match status" value="1"/>
</dbReference>
<dbReference type="GO" id="GO:0016747">
    <property type="term" value="F:acyltransferase activity, transferring groups other than amino-acyl groups"/>
    <property type="evidence" value="ECO:0007669"/>
    <property type="project" value="InterPro"/>
</dbReference>
<protein>
    <recommendedName>
        <fullName evidence="4">Phosphate propanoyltransferase</fullName>
        <ecNumber evidence="3">2.3.1.222</ecNumber>
    </recommendedName>
    <alternativeName>
        <fullName evidence="12">Phosphate acyltransferase PduL</fullName>
    </alternativeName>
    <alternativeName>
        <fullName evidence="11">Phosphotransacylase PduL</fullName>
    </alternativeName>
    <alternativeName>
        <fullName evidence="13">Propanediol utilization protein PduL</fullName>
    </alternativeName>
</protein>
<evidence type="ECO:0000256" key="11">
    <source>
        <dbReference type="ARBA" id="ARBA00030044"/>
    </source>
</evidence>
<evidence type="ECO:0000256" key="10">
    <source>
        <dbReference type="ARBA" id="ARBA00024446"/>
    </source>
</evidence>
<dbReference type="Pfam" id="PF06130">
    <property type="entry name" value="PTAC"/>
    <property type="match status" value="1"/>
</dbReference>
<dbReference type="GO" id="GO:0031469">
    <property type="term" value="C:bacterial microcompartment"/>
    <property type="evidence" value="ECO:0007669"/>
    <property type="project" value="UniProtKB-SubCell"/>
</dbReference>
<evidence type="ECO:0000256" key="6">
    <source>
        <dbReference type="ARBA" id="ARBA00022723"/>
    </source>
</evidence>
<comment type="cofactor">
    <cofactor evidence="1">
        <name>Zn(2+)</name>
        <dbReference type="ChEBI" id="CHEBI:29105"/>
    </cofactor>
</comment>
<dbReference type="KEGG" id="pcor:KS4_19720"/>
<evidence type="ECO:0000313" key="14">
    <source>
        <dbReference type="EMBL" id="QDU33912.1"/>
    </source>
</evidence>
<keyword evidence="7" id="KW-0862">Zinc</keyword>
<keyword evidence="6" id="KW-0479">Metal-binding</keyword>
<keyword evidence="10" id="KW-1283">Bacterial microcompartment</keyword>
<keyword evidence="5 14" id="KW-0808">Transferase</keyword>
<keyword evidence="8 14" id="KW-0012">Acyltransferase</keyword>
<evidence type="ECO:0000256" key="3">
    <source>
        <dbReference type="ARBA" id="ARBA00012206"/>
    </source>
</evidence>
<dbReference type="GO" id="GO:0046872">
    <property type="term" value="F:metal ion binding"/>
    <property type="evidence" value="ECO:0007669"/>
    <property type="project" value="UniProtKB-KW"/>
</dbReference>
<evidence type="ECO:0000256" key="4">
    <source>
        <dbReference type="ARBA" id="ARBA00020837"/>
    </source>
</evidence>
<evidence type="ECO:0000256" key="13">
    <source>
        <dbReference type="ARBA" id="ARBA00033077"/>
    </source>
</evidence>
<evidence type="ECO:0000256" key="8">
    <source>
        <dbReference type="ARBA" id="ARBA00023315"/>
    </source>
</evidence>
<gene>
    <name evidence="14" type="primary">pduL</name>
    <name evidence="14" type="ORF">KS4_19720</name>
</gene>
<evidence type="ECO:0000256" key="1">
    <source>
        <dbReference type="ARBA" id="ARBA00001947"/>
    </source>
</evidence>
<comment type="similarity">
    <text evidence="2">Belongs to the PduL family.</text>
</comment>
<dbReference type="PIRSF" id="PIRSF010130">
    <property type="entry name" value="PduL"/>
    <property type="match status" value="1"/>
</dbReference>
<keyword evidence="15" id="KW-1185">Reference proteome</keyword>
<dbReference type="InterPro" id="IPR008300">
    <property type="entry name" value="PTAC"/>
</dbReference>
<dbReference type="EMBL" id="CP036425">
    <property type="protein sequence ID" value="QDU33912.1"/>
    <property type="molecule type" value="Genomic_DNA"/>
</dbReference>
<evidence type="ECO:0000313" key="15">
    <source>
        <dbReference type="Proteomes" id="UP000317369"/>
    </source>
</evidence>
<dbReference type="AlphaFoldDB" id="A0A517YUS5"/>
<comment type="subcellular location">
    <subcellularLocation>
        <location evidence="9">Bacterial microcompartment</location>
    </subcellularLocation>
</comment>
<dbReference type="EC" id="2.3.1.222" evidence="3"/>
<evidence type="ECO:0000256" key="2">
    <source>
        <dbReference type="ARBA" id="ARBA00007342"/>
    </source>
</evidence>
<accession>A0A517YUS5</accession>
<proteinExistence type="inferred from homology"/>
<name>A0A517YUS5_9BACT</name>
<sequence length="245" mass="27200">MGARPYSFTASQAVNRRDSEMVDRAVIEQMVRKSLQERFTGNSPVIIRPLSHNGGPNPLVVNVSARHVHVSQQDLEILFGPGSQLTKFKDLYQDGEFASEQVVNLIGPRNRLIPGIRILGPTRNYSQVELSYTDGVYMGIDLPLRTSGDHDGTPGCVLVGPHGALNMDRGVIRAERHVHMHQSDCDHYGVHDGDYMQLKIDGPCGVVFDRVLVRQHPKVKLEVHIDTDEGNACHLPSASRIELLK</sequence>
<reference evidence="14 15" key="1">
    <citation type="submission" date="2019-02" db="EMBL/GenBank/DDBJ databases">
        <title>Deep-cultivation of Planctomycetes and their phenomic and genomic characterization uncovers novel biology.</title>
        <authorList>
            <person name="Wiegand S."/>
            <person name="Jogler M."/>
            <person name="Boedeker C."/>
            <person name="Pinto D."/>
            <person name="Vollmers J."/>
            <person name="Rivas-Marin E."/>
            <person name="Kohn T."/>
            <person name="Peeters S.H."/>
            <person name="Heuer A."/>
            <person name="Rast P."/>
            <person name="Oberbeckmann S."/>
            <person name="Bunk B."/>
            <person name="Jeske O."/>
            <person name="Meyerdierks A."/>
            <person name="Storesund J.E."/>
            <person name="Kallscheuer N."/>
            <person name="Luecker S."/>
            <person name="Lage O.M."/>
            <person name="Pohl T."/>
            <person name="Merkel B.J."/>
            <person name="Hornburger P."/>
            <person name="Mueller R.-W."/>
            <person name="Bruemmer F."/>
            <person name="Labrenz M."/>
            <person name="Spormann A.M."/>
            <person name="Op den Camp H."/>
            <person name="Overmann J."/>
            <person name="Amann R."/>
            <person name="Jetten M.S.M."/>
            <person name="Mascher T."/>
            <person name="Medema M.H."/>
            <person name="Devos D.P."/>
            <person name="Kaster A.-K."/>
            <person name="Ovreas L."/>
            <person name="Rohde M."/>
            <person name="Galperin M.Y."/>
            <person name="Jogler C."/>
        </authorList>
    </citation>
    <scope>NUCLEOTIDE SEQUENCE [LARGE SCALE GENOMIC DNA]</scope>
    <source>
        <strain evidence="14 15">KS4</strain>
    </source>
</reference>
<evidence type="ECO:0000256" key="5">
    <source>
        <dbReference type="ARBA" id="ARBA00022679"/>
    </source>
</evidence>
<organism evidence="14 15">
    <name type="scientific">Poriferisphaera corsica</name>
    <dbReference type="NCBI Taxonomy" id="2528020"/>
    <lineage>
        <taxon>Bacteria</taxon>
        <taxon>Pseudomonadati</taxon>
        <taxon>Planctomycetota</taxon>
        <taxon>Phycisphaerae</taxon>
        <taxon>Phycisphaerales</taxon>
        <taxon>Phycisphaeraceae</taxon>
        <taxon>Poriferisphaera</taxon>
    </lineage>
</organism>
<evidence type="ECO:0000256" key="12">
    <source>
        <dbReference type="ARBA" id="ARBA00030939"/>
    </source>
</evidence>
<evidence type="ECO:0000256" key="9">
    <source>
        <dbReference type="ARBA" id="ARBA00024322"/>
    </source>
</evidence>
<dbReference type="NCBIfam" id="NF011652">
    <property type="entry name" value="PRK15070.1"/>
    <property type="match status" value="1"/>
</dbReference>
<dbReference type="Proteomes" id="UP000317369">
    <property type="component" value="Chromosome"/>
</dbReference>
<evidence type="ECO:0000256" key="7">
    <source>
        <dbReference type="ARBA" id="ARBA00022833"/>
    </source>
</evidence>